<dbReference type="GO" id="GO:0008254">
    <property type="term" value="F:3'-nucleotidase activity"/>
    <property type="evidence" value="ECO:0007669"/>
    <property type="project" value="TreeGrafter"/>
</dbReference>
<evidence type="ECO:0000256" key="3">
    <source>
        <dbReference type="ARBA" id="ARBA00022490"/>
    </source>
</evidence>
<comment type="subcellular location">
    <subcellularLocation>
        <location evidence="7">Cytoplasm</location>
    </subcellularLocation>
</comment>
<dbReference type="GO" id="GO:0008253">
    <property type="term" value="F:5'-nucleotidase activity"/>
    <property type="evidence" value="ECO:0007669"/>
    <property type="project" value="UniProtKB-UniRule"/>
</dbReference>
<keyword evidence="5 7" id="KW-0547">Nucleotide-binding</keyword>
<evidence type="ECO:0000259" key="8">
    <source>
        <dbReference type="Pfam" id="PF01975"/>
    </source>
</evidence>
<evidence type="ECO:0000256" key="1">
    <source>
        <dbReference type="ARBA" id="ARBA00000815"/>
    </source>
</evidence>
<keyword evidence="4 7" id="KW-0479">Metal-binding</keyword>
<dbReference type="Proteomes" id="UP000255234">
    <property type="component" value="Unassembled WGS sequence"/>
</dbReference>
<dbReference type="InterPro" id="IPR002828">
    <property type="entry name" value="SurE-like_Pase/nucleotidase"/>
</dbReference>
<evidence type="ECO:0000313" key="9">
    <source>
        <dbReference type="EMBL" id="STY71715.1"/>
    </source>
</evidence>
<protein>
    <recommendedName>
        <fullName evidence="7">5'-nucleotidase SurE</fullName>
        <ecNumber evidence="7">3.1.3.5</ecNumber>
    </recommendedName>
    <alternativeName>
        <fullName evidence="7">Nucleoside 5'-monophosphate phosphohydrolase</fullName>
    </alternativeName>
</protein>
<comment type="similarity">
    <text evidence="2 7">Belongs to the SurE nucleotidase family.</text>
</comment>
<dbReference type="EC" id="3.1.3.5" evidence="7"/>
<feature type="domain" description="Survival protein SurE-like phosphatase/nucleotidase" evidence="8">
    <location>
        <begin position="3"/>
        <end position="186"/>
    </location>
</feature>
<dbReference type="PANTHER" id="PTHR30457:SF12">
    <property type="entry name" value="5'_3'-NUCLEOTIDASE SURE"/>
    <property type="match status" value="1"/>
</dbReference>
<comment type="catalytic activity">
    <reaction evidence="1 7">
        <text>a ribonucleoside 5'-phosphate + H2O = a ribonucleoside + phosphate</text>
        <dbReference type="Rhea" id="RHEA:12484"/>
        <dbReference type="ChEBI" id="CHEBI:15377"/>
        <dbReference type="ChEBI" id="CHEBI:18254"/>
        <dbReference type="ChEBI" id="CHEBI:43474"/>
        <dbReference type="ChEBI" id="CHEBI:58043"/>
        <dbReference type="EC" id="3.1.3.5"/>
    </reaction>
</comment>
<dbReference type="RefSeq" id="WP_115151956.1">
    <property type="nucleotide sequence ID" value="NZ_UGPP01000001.1"/>
</dbReference>
<gene>
    <name evidence="7 9" type="primary">surE</name>
    <name evidence="9" type="ORF">NCTC10571_01878</name>
</gene>
<dbReference type="HAMAP" id="MF_00060">
    <property type="entry name" value="SurE"/>
    <property type="match status" value="1"/>
</dbReference>
<sequence length="256" mass="28149">MKILLVNDDGIKAEGLKAIAKELSLKHEVFIVAPMTEQSGMSQALTMGVPLRVEIVDMKMENVTAYAVEGTPADCTKLALEFLLKEEPDLIISGINNGANLGTDVLYSGTVGAALEGYNHKISSIAVSVSSKSNVSFSTIAKVMADRISFFYNTDKLFMYNINFPKSLKDNKIKFVFTKHGRRIYENEFDAVILDDGSIAYKMQGRAKDIGNDEFTDIEVVKNGYISVTPLQIERTDFSKLETLNNLGGILNGIND</sequence>
<feature type="binding site" evidence="7">
    <location>
        <position position="39"/>
    </location>
    <ligand>
        <name>a divalent metal cation</name>
        <dbReference type="ChEBI" id="CHEBI:60240"/>
    </ligand>
</feature>
<comment type="function">
    <text evidence="7">Nucleotidase that shows phosphatase activity on nucleoside 5'-monophosphates.</text>
</comment>
<proteinExistence type="inferred from homology"/>
<evidence type="ECO:0000256" key="7">
    <source>
        <dbReference type="HAMAP-Rule" id="MF_00060"/>
    </source>
</evidence>
<dbReference type="AlphaFoldDB" id="A0A378NV62"/>
<dbReference type="NCBIfam" id="TIGR00087">
    <property type="entry name" value="surE"/>
    <property type="match status" value="1"/>
</dbReference>
<name>A0A378NV62_9FIRM</name>
<evidence type="ECO:0000256" key="5">
    <source>
        <dbReference type="ARBA" id="ARBA00022741"/>
    </source>
</evidence>
<dbReference type="Gene3D" id="3.40.1210.10">
    <property type="entry name" value="Survival protein SurE-like phosphatase/nucleotidase"/>
    <property type="match status" value="1"/>
</dbReference>
<feature type="binding site" evidence="7">
    <location>
        <position position="8"/>
    </location>
    <ligand>
        <name>a divalent metal cation</name>
        <dbReference type="ChEBI" id="CHEBI:60240"/>
    </ligand>
</feature>
<reference evidence="9 10" key="1">
    <citation type="submission" date="2018-06" db="EMBL/GenBank/DDBJ databases">
        <authorList>
            <consortium name="Pathogen Informatics"/>
            <person name="Doyle S."/>
        </authorList>
    </citation>
    <scope>NUCLEOTIDE SEQUENCE [LARGE SCALE GENOMIC DNA]</scope>
    <source>
        <strain evidence="9 10">NCTC10571</strain>
    </source>
</reference>
<evidence type="ECO:0000256" key="2">
    <source>
        <dbReference type="ARBA" id="ARBA00011062"/>
    </source>
</evidence>
<dbReference type="EMBL" id="UGPP01000001">
    <property type="protein sequence ID" value="STY71715.1"/>
    <property type="molecule type" value="Genomic_DNA"/>
</dbReference>
<dbReference type="GO" id="GO:0000166">
    <property type="term" value="F:nucleotide binding"/>
    <property type="evidence" value="ECO:0007669"/>
    <property type="project" value="UniProtKB-KW"/>
</dbReference>
<dbReference type="GO" id="GO:0046872">
    <property type="term" value="F:metal ion binding"/>
    <property type="evidence" value="ECO:0007669"/>
    <property type="project" value="UniProtKB-UniRule"/>
</dbReference>
<dbReference type="SUPFAM" id="SSF64167">
    <property type="entry name" value="SurE-like"/>
    <property type="match status" value="1"/>
</dbReference>
<keyword evidence="3 7" id="KW-0963">Cytoplasm</keyword>
<dbReference type="InterPro" id="IPR030048">
    <property type="entry name" value="SurE"/>
</dbReference>
<accession>A0A378NV62</accession>
<dbReference type="PANTHER" id="PTHR30457">
    <property type="entry name" value="5'-NUCLEOTIDASE SURE"/>
    <property type="match status" value="1"/>
</dbReference>
<feature type="binding site" evidence="7">
    <location>
        <position position="9"/>
    </location>
    <ligand>
        <name>a divalent metal cation</name>
        <dbReference type="ChEBI" id="CHEBI:60240"/>
    </ligand>
</feature>
<evidence type="ECO:0000256" key="6">
    <source>
        <dbReference type="ARBA" id="ARBA00022801"/>
    </source>
</evidence>
<dbReference type="InterPro" id="IPR036523">
    <property type="entry name" value="SurE-like_sf"/>
</dbReference>
<dbReference type="GO" id="GO:0004309">
    <property type="term" value="F:exopolyphosphatase activity"/>
    <property type="evidence" value="ECO:0007669"/>
    <property type="project" value="TreeGrafter"/>
</dbReference>
<evidence type="ECO:0000313" key="10">
    <source>
        <dbReference type="Proteomes" id="UP000255234"/>
    </source>
</evidence>
<evidence type="ECO:0000256" key="4">
    <source>
        <dbReference type="ARBA" id="ARBA00022723"/>
    </source>
</evidence>
<feature type="binding site" evidence="7">
    <location>
        <position position="96"/>
    </location>
    <ligand>
        <name>a divalent metal cation</name>
        <dbReference type="ChEBI" id="CHEBI:60240"/>
    </ligand>
</feature>
<dbReference type="Pfam" id="PF01975">
    <property type="entry name" value="SurE"/>
    <property type="match status" value="1"/>
</dbReference>
<dbReference type="GO" id="GO:0005737">
    <property type="term" value="C:cytoplasm"/>
    <property type="evidence" value="ECO:0007669"/>
    <property type="project" value="UniProtKB-SubCell"/>
</dbReference>
<organism evidence="9 10">
    <name type="scientific">Megamonas hypermegale</name>
    <dbReference type="NCBI Taxonomy" id="158847"/>
    <lineage>
        <taxon>Bacteria</taxon>
        <taxon>Bacillati</taxon>
        <taxon>Bacillota</taxon>
        <taxon>Negativicutes</taxon>
        <taxon>Selenomonadales</taxon>
        <taxon>Selenomonadaceae</taxon>
        <taxon>Megamonas</taxon>
    </lineage>
</organism>
<keyword evidence="6 7" id="KW-0378">Hydrolase</keyword>
<comment type="cofactor">
    <cofactor evidence="7">
        <name>a divalent metal cation</name>
        <dbReference type="ChEBI" id="CHEBI:60240"/>
    </cofactor>
    <text evidence="7">Binds 1 divalent metal cation per subunit.</text>
</comment>